<accession>A0A8K0X4W8</accession>
<protein>
    <recommendedName>
        <fullName evidence="2">DUF7514 domain-containing protein</fullName>
    </recommendedName>
</protein>
<feature type="region of interest" description="Disordered" evidence="1">
    <location>
        <begin position="1"/>
        <end position="138"/>
    </location>
</feature>
<proteinExistence type="predicted"/>
<feature type="region of interest" description="Disordered" evidence="1">
    <location>
        <begin position="458"/>
        <end position="601"/>
    </location>
</feature>
<feature type="domain" description="DUF7514" evidence="2">
    <location>
        <begin position="282"/>
        <end position="447"/>
    </location>
</feature>
<feature type="compositionally biased region" description="Polar residues" evidence="1">
    <location>
        <begin position="495"/>
        <end position="508"/>
    </location>
</feature>
<feature type="compositionally biased region" description="Basic and acidic residues" evidence="1">
    <location>
        <begin position="554"/>
        <end position="601"/>
    </location>
</feature>
<evidence type="ECO:0000259" key="2">
    <source>
        <dbReference type="Pfam" id="PF24355"/>
    </source>
</evidence>
<evidence type="ECO:0000256" key="1">
    <source>
        <dbReference type="SAM" id="MobiDB-lite"/>
    </source>
</evidence>
<name>A0A8K0X4W8_9PEZI</name>
<comment type="caution">
    <text evidence="3">The sequence shown here is derived from an EMBL/GenBank/DDBJ whole genome shotgun (WGS) entry which is preliminary data.</text>
</comment>
<organism evidence="3 4">
    <name type="scientific">Plectosphaerella cucumerina</name>
    <dbReference type="NCBI Taxonomy" id="40658"/>
    <lineage>
        <taxon>Eukaryota</taxon>
        <taxon>Fungi</taxon>
        <taxon>Dikarya</taxon>
        <taxon>Ascomycota</taxon>
        <taxon>Pezizomycotina</taxon>
        <taxon>Sordariomycetes</taxon>
        <taxon>Hypocreomycetidae</taxon>
        <taxon>Glomerellales</taxon>
        <taxon>Plectosphaerellaceae</taxon>
        <taxon>Plectosphaerella</taxon>
    </lineage>
</organism>
<sequence>MAAALAPPTASARSRRPLCPPRLTTSMTWRPPSVEDTVDEEDEDNQETPCAKDLLSPAALTALDTPATSVTSFESDTQDEREDSSHNSLTLPRRGSIIPRTASRSPSHRSNISAPLARRSSSHQPEHPSPRDDDASTRVIPEARTDEAHGDQQVVVVGGSAVKSQINGLQPPPSPAFHSTVSRITPATLNSIFTNAAPLAIATSPTATSPLCLSPSMSAADIPSPMSPSDRPKVRFRDRGPPVIHSQARPGCSRPPSSEQQQQQHSSSAPNAAAAQQGWGVLFDEGYSTPRLGHVLRGLAALVISRFGSAGDVVVTPKAMRGMYMKYTLGNDEVWPYHVLFDQPCLSDIGALYRDMECRHHLVQESPRSRPNIPGLTVDGWATWVAANILAYPDQEHHRLNKMVADLSPLTIPDGPDGEPLTLPTMLPRHCLPATSDRKTRAELSKAIDYALGDGEEAYVTSRSPRESRYSHGPSSRPGPYTYQPDGRVSRYSVPRSNTDIRTTSVSRSYPFDSRVRARSPMAGNRNAASSPNIGRSLSGATVTPRDSRRRGSRRSDNPPYEDHFQAACRHGRDFDSSPERPPRSRRHSDDREERRRRDKD</sequence>
<dbReference type="PANTHER" id="PTHR39611">
    <property type="entry name" value="HYDROXYPROLINE-RICH GLYCOPROTEIN DZ-HRGP-RELATED"/>
    <property type="match status" value="1"/>
</dbReference>
<feature type="compositionally biased region" description="Acidic residues" evidence="1">
    <location>
        <begin position="36"/>
        <end position="46"/>
    </location>
</feature>
<keyword evidence="4" id="KW-1185">Reference proteome</keyword>
<feature type="compositionally biased region" description="Polar residues" evidence="1">
    <location>
        <begin position="527"/>
        <end position="542"/>
    </location>
</feature>
<reference evidence="3" key="1">
    <citation type="journal article" date="2021" name="Nat. Commun.">
        <title>Genetic determinants of endophytism in the Arabidopsis root mycobiome.</title>
        <authorList>
            <person name="Mesny F."/>
            <person name="Miyauchi S."/>
            <person name="Thiergart T."/>
            <person name="Pickel B."/>
            <person name="Atanasova L."/>
            <person name="Karlsson M."/>
            <person name="Huettel B."/>
            <person name="Barry K.W."/>
            <person name="Haridas S."/>
            <person name="Chen C."/>
            <person name="Bauer D."/>
            <person name="Andreopoulos W."/>
            <person name="Pangilinan J."/>
            <person name="LaButti K."/>
            <person name="Riley R."/>
            <person name="Lipzen A."/>
            <person name="Clum A."/>
            <person name="Drula E."/>
            <person name="Henrissat B."/>
            <person name="Kohler A."/>
            <person name="Grigoriev I.V."/>
            <person name="Martin F.M."/>
            <person name="Hacquard S."/>
        </authorList>
    </citation>
    <scope>NUCLEOTIDE SEQUENCE</scope>
    <source>
        <strain evidence="3">MPI-CAGE-AT-0016</strain>
    </source>
</reference>
<feature type="compositionally biased region" description="Polar residues" evidence="1">
    <location>
        <begin position="102"/>
        <end position="113"/>
    </location>
</feature>
<evidence type="ECO:0000313" key="4">
    <source>
        <dbReference type="Proteomes" id="UP000813385"/>
    </source>
</evidence>
<feature type="compositionally biased region" description="Low complexity" evidence="1">
    <location>
        <begin position="53"/>
        <end position="69"/>
    </location>
</feature>
<feature type="compositionally biased region" description="Basic and acidic residues" evidence="1">
    <location>
        <begin position="124"/>
        <end position="138"/>
    </location>
</feature>
<dbReference type="EMBL" id="JAGPXD010000002">
    <property type="protein sequence ID" value="KAH7367228.1"/>
    <property type="molecule type" value="Genomic_DNA"/>
</dbReference>
<feature type="compositionally biased region" description="Low complexity" evidence="1">
    <location>
        <begin position="1"/>
        <end position="12"/>
    </location>
</feature>
<dbReference type="InterPro" id="IPR055936">
    <property type="entry name" value="DUF7514"/>
</dbReference>
<gene>
    <name evidence="3" type="ORF">B0T11DRAFT_51616</name>
</gene>
<dbReference type="Pfam" id="PF24355">
    <property type="entry name" value="DUF7514"/>
    <property type="match status" value="1"/>
</dbReference>
<feature type="compositionally biased region" description="Basic and acidic residues" evidence="1">
    <location>
        <begin position="230"/>
        <end position="240"/>
    </location>
</feature>
<feature type="compositionally biased region" description="Low complexity" evidence="1">
    <location>
        <begin position="255"/>
        <end position="271"/>
    </location>
</feature>
<dbReference type="OrthoDB" id="5413703at2759"/>
<feature type="region of interest" description="Disordered" evidence="1">
    <location>
        <begin position="217"/>
        <end position="271"/>
    </location>
</feature>
<dbReference type="AlphaFoldDB" id="A0A8K0X4W8"/>
<dbReference type="Proteomes" id="UP000813385">
    <property type="component" value="Unassembled WGS sequence"/>
</dbReference>
<dbReference type="PANTHER" id="PTHR39611:SF1">
    <property type="entry name" value="HYDROXYPROLINE-RICH GLYCOPROTEIN DZ-HRGP"/>
    <property type="match status" value="1"/>
</dbReference>
<evidence type="ECO:0000313" key="3">
    <source>
        <dbReference type="EMBL" id="KAH7367228.1"/>
    </source>
</evidence>